<dbReference type="InterPro" id="IPR006059">
    <property type="entry name" value="SBP"/>
</dbReference>
<feature type="chain" id="PRO_5046215265" evidence="1">
    <location>
        <begin position="24"/>
        <end position="432"/>
    </location>
</feature>
<evidence type="ECO:0000313" key="3">
    <source>
        <dbReference type="Proteomes" id="UP001501444"/>
    </source>
</evidence>
<comment type="caution">
    <text evidence="2">The sequence shown here is derived from an EMBL/GenBank/DDBJ whole genome shotgun (WGS) entry which is preliminary data.</text>
</comment>
<gene>
    <name evidence="2" type="ORF">GCM10010170_085150</name>
</gene>
<dbReference type="InterPro" id="IPR050490">
    <property type="entry name" value="Bact_solute-bd_prot1"/>
</dbReference>
<proteinExistence type="predicted"/>
<evidence type="ECO:0000256" key="1">
    <source>
        <dbReference type="SAM" id="SignalP"/>
    </source>
</evidence>
<dbReference type="Proteomes" id="UP001501444">
    <property type="component" value="Unassembled WGS sequence"/>
</dbReference>
<dbReference type="EMBL" id="BAAARV010000084">
    <property type="protein sequence ID" value="GAA2378879.1"/>
    <property type="molecule type" value="Genomic_DNA"/>
</dbReference>
<name>A0ABN3HFL6_9ACTN</name>
<keyword evidence="1" id="KW-0732">Signal</keyword>
<dbReference type="PANTHER" id="PTHR43649:SF32">
    <property type="entry name" value="SUGAR BINDING SECRETED PROTEIN"/>
    <property type="match status" value="1"/>
</dbReference>
<dbReference type="Gene3D" id="3.40.190.10">
    <property type="entry name" value="Periplasmic binding protein-like II"/>
    <property type="match status" value="1"/>
</dbReference>
<evidence type="ECO:0000313" key="2">
    <source>
        <dbReference type="EMBL" id="GAA2378879.1"/>
    </source>
</evidence>
<dbReference type="SUPFAM" id="SSF53850">
    <property type="entry name" value="Periplasmic binding protein-like II"/>
    <property type="match status" value="1"/>
</dbReference>
<reference evidence="2 3" key="1">
    <citation type="journal article" date="2019" name="Int. J. Syst. Evol. Microbiol.">
        <title>The Global Catalogue of Microorganisms (GCM) 10K type strain sequencing project: providing services to taxonomists for standard genome sequencing and annotation.</title>
        <authorList>
            <consortium name="The Broad Institute Genomics Platform"/>
            <consortium name="The Broad Institute Genome Sequencing Center for Infectious Disease"/>
            <person name="Wu L."/>
            <person name="Ma J."/>
        </authorList>
    </citation>
    <scope>NUCLEOTIDE SEQUENCE [LARGE SCALE GENOMIC DNA]</scope>
    <source>
        <strain evidence="2 3">JCM 3272</strain>
    </source>
</reference>
<dbReference type="Pfam" id="PF13416">
    <property type="entry name" value="SBP_bac_8"/>
    <property type="match status" value="1"/>
</dbReference>
<accession>A0ABN3HFL6</accession>
<keyword evidence="3" id="KW-1185">Reference proteome</keyword>
<organism evidence="2 3">
    <name type="scientific">Dactylosporangium salmoneum</name>
    <dbReference type="NCBI Taxonomy" id="53361"/>
    <lineage>
        <taxon>Bacteria</taxon>
        <taxon>Bacillati</taxon>
        <taxon>Actinomycetota</taxon>
        <taxon>Actinomycetes</taxon>
        <taxon>Micromonosporales</taxon>
        <taxon>Micromonosporaceae</taxon>
        <taxon>Dactylosporangium</taxon>
    </lineage>
</organism>
<dbReference type="PROSITE" id="PS51257">
    <property type="entry name" value="PROKAR_LIPOPROTEIN"/>
    <property type="match status" value="1"/>
</dbReference>
<dbReference type="PANTHER" id="PTHR43649">
    <property type="entry name" value="ARABINOSE-BINDING PROTEIN-RELATED"/>
    <property type="match status" value="1"/>
</dbReference>
<dbReference type="RefSeq" id="WP_344618344.1">
    <property type="nucleotide sequence ID" value="NZ_BAAARV010000084.1"/>
</dbReference>
<feature type="signal peptide" evidence="1">
    <location>
        <begin position="1"/>
        <end position="23"/>
    </location>
</feature>
<sequence>MAHIRTRARTLIGLILAGAGVLAASACSEAISAPERKITLTVDTFGKFGYDELFRQYERSHPGVTVKSRAVENLDAYWPKLNVYLAAGSGAGDVVAMEEGVMPFYKGQQESFVDLAQFGAGRMKADFLPWKWGQGTLDNGKVVGLGTDIGGLAMCYRKDLFAKAGLPTDRDEVSKLWPTWDAFRQTGLRFKAANTGAAFVDSPDQILTAAMSQAAAANNNVTYFDRQDNLIIETSPAVKTAWAEATSVVAAGLTSRVVTWTDAWHAGFRDGTFATTACPSWMLGIIEDSAGPQTKDKWDVAAIPGGGGNWGGSFLAVPVQSKHQREAADLAMFLTSPASHVAAFKAVGALPSDVKSLKDPEFLALTNPYFGNAPVGRIFGEGALAIQPMYVAVRHRPVAEATQAALDDYVAGKINAEAAWQQAVAAAKRKAI</sequence>
<protein>
    <submittedName>
        <fullName evidence="2">Extracellular solute-binding protein</fullName>
    </submittedName>
</protein>